<feature type="compositionally biased region" description="Polar residues" evidence="1">
    <location>
        <begin position="559"/>
        <end position="574"/>
    </location>
</feature>
<dbReference type="PANTHER" id="PTHR21243">
    <property type="entry name" value="PROTEIN SCAI"/>
    <property type="match status" value="1"/>
</dbReference>
<feature type="compositionally biased region" description="Polar residues" evidence="1">
    <location>
        <begin position="474"/>
        <end position="497"/>
    </location>
</feature>
<dbReference type="AlphaFoldDB" id="A0A1C7NNF7"/>
<feature type="region of interest" description="Disordered" evidence="1">
    <location>
        <begin position="47"/>
        <end position="69"/>
    </location>
</feature>
<comment type="caution">
    <text evidence="2">The sequence shown here is derived from an EMBL/GenBank/DDBJ whole genome shotgun (WGS) entry which is preliminary data.</text>
</comment>
<protein>
    <submittedName>
        <fullName evidence="2">Protein SCAI</fullName>
    </submittedName>
</protein>
<name>A0A1C7NNF7_9FUNG</name>
<dbReference type="Proteomes" id="UP000093000">
    <property type="component" value="Unassembled WGS sequence"/>
</dbReference>
<dbReference type="STRING" id="101091.A0A1C7NNF7"/>
<gene>
    <name evidence="2" type="primary">scai</name>
    <name evidence="2" type="ORF">A0J61_01315</name>
</gene>
<feature type="compositionally biased region" description="Basic and acidic residues" evidence="1">
    <location>
        <begin position="344"/>
        <end position="361"/>
    </location>
</feature>
<evidence type="ECO:0000313" key="2">
    <source>
        <dbReference type="EMBL" id="OBZ90635.1"/>
    </source>
</evidence>
<dbReference type="OrthoDB" id="525027at2759"/>
<organism evidence="2 3">
    <name type="scientific">Choanephora cucurbitarum</name>
    <dbReference type="NCBI Taxonomy" id="101091"/>
    <lineage>
        <taxon>Eukaryota</taxon>
        <taxon>Fungi</taxon>
        <taxon>Fungi incertae sedis</taxon>
        <taxon>Mucoromycota</taxon>
        <taxon>Mucoromycotina</taxon>
        <taxon>Mucoromycetes</taxon>
        <taxon>Mucorales</taxon>
        <taxon>Mucorineae</taxon>
        <taxon>Choanephoraceae</taxon>
        <taxon>Choanephoroideae</taxon>
        <taxon>Choanephora</taxon>
    </lineage>
</organism>
<dbReference type="InParanoid" id="A0A1C7NNF7"/>
<keyword evidence="3" id="KW-1185">Reference proteome</keyword>
<feature type="compositionally biased region" description="Polar residues" evidence="1">
    <location>
        <begin position="362"/>
        <end position="380"/>
    </location>
</feature>
<feature type="region of interest" description="Disordered" evidence="1">
    <location>
        <begin position="558"/>
        <end position="577"/>
    </location>
</feature>
<reference evidence="2 3" key="1">
    <citation type="submission" date="2016-03" db="EMBL/GenBank/DDBJ databases">
        <title>Choanephora cucurbitarum.</title>
        <authorList>
            <person name="Min B."/>
            <person name="Park H."/>
            <person name="Park J.-H."/>
            <person name="Shin H.-D."/>
            <person name="Choi I.-G."/>
        </authorList>
    </citation>
    <scope>NUCLEOTIDE SEQUENCE [LARGE SCALE GENOMIC DNA]</scope>
    <source>
        <strain evidence="2 3">KUS-F28377</strain>
    </source>
</reference>
<evidence type="ECO:0000256" key="1">
    <source>
        <dbReference type="SAM" id="MobiDB-lite"/>
    </source>
</evidence>
<dbReference type="GO" id="GO:0003714">
    <property type="term" value="F:transcription corepressor activity"/>
    <property type="evidence" value="ECO:0007669"/>
    <property type="project" value="InterPro"/>
</dbReference>
<accession>A0A1C7NNF7</accession>
<feature type="region of interest" description="Disordered" evidence="1">
    <location>
        <begin position="335"/>
        <end position="386"/>
    </location>
</feature>
<evidence type="ECO:0000313" key="3">
    <source>
        <dbReference type="Proteomes" id="UP000093000"/>
    </source>
</evidence>
<proteinExistence type="predicted"/>
<dbReference type="EMBL" id="LUGH01000040">
    <property type="protein sequence ID" value="OBZ90635.1"/>
    <property type="molecule type" value="Genomic_DNA"/>
</dbReference>
<dbReference type="InterPro" id="IPR022709">
    <property type="entry name" value="SCAI"/>
</dbReference>
<dbReference type="GO" id="GO:0006351">
    <property type="term" value="P:DNA-templated transcription"/>
    <property type="evidence" value="ECO:0007669"/>
    <property type="project" value="InterPro"/>
</dbReference>
<feature type="region of interest" description="Disordered" evidence="1">
    <location>
        <begin position="474"/>
        <end position="505"/>
    </location>
</feature>
<sequence>MHKAPMDTQPVASAASTAAHSNATNINNSTAAVASALVNSAVAAAPLNTTGGPQSSNTGETVTAETGEDTMRKQKLVEEFQYLLEKSQSLFSGLRDLPPTGSHRQWRPYFEKTFEVYTKLWKFQQTHRSILEDKSNYGLKRWEVGEIASKIGQLYYHYYLRTSETNYLYEAYVFYEAIHERQYFKDIIEVKNSALMIKKMRYYARFIIVCLLLNKDENVRQLIAELEQLIEEYTKSFKPPDAKEWQMVLEEIRTFTEAEKKLVPINLDRTPDKIQHRLAPDLAERSLGNLPKLRLQEAILVGSYQKQIKFSELTLDMYRMLQSLERKPYIIHPSVAANAPHQKKPNEDKEKKDTAIKEDGTVKNNTTAHTTNASISSNPMASVANTSSSSTAANTVTNAANATTTTNASNASNASTVIPSNTVATNNSTNSVNNTGAADSISAAATTTTTAATANNAANNNTNNASVTASNAVPSISTSAPTNASATHGLTSQVQNERNAKRSNPHKYLLYRPSLTQLLVYISTAFKDTGDHAALLLYLSADGYAYPERTVPGYGGGVLTSQRSKQTTDRSNTGPAALSNIANSTAAATNTTSMNTSSLNHAANNTLGAGVNTSSTQAASSANTNTINTNGVVGGTVTNSNNTNNPNQANAATSVTNASMSHAIETATIPPSVHCLHPADLIPFTRKPLFLIVDSDNSVEFKSMPNVFDQPVMCLMSPVEYPSSVQDKSEIGSLFTLFLHTPLLGFCSVSDIGNLDQSKWDECVRKIAAMEKLIGDLLISDVNVDKNIKRFMSDDFLYCFIVRFVLCGIFLRYHSSFKDEKAFPSSVPSVPESIYVSTEIVTMLGDLTAIADVGTYFSLPAYASSSTPTTAAALINTTNANVLSSSPTSTMATLVDTTNTKE</sequence>
<dbReference type="Pfam" id="PF12070">
    <property type="entry name" value="SCAI"/>
    <property type="match status" value="2"/>
</dbReference>
<feature type="compositionally biased region" description="Polar residues" evidence="1">
    <location>
        <begin position="47"/>
        <end position="64"/>
    </location>
</feature>